<evidence type="ECO:0000313" key="2">
    <source>
        <dbReference type="EMBL" id="KQK12194.2"/>
    </source>
</evidence>
<gene>
    <name evidence="2" type="ORF">BRADI_1g02103v3</name>
</gene>
<dbReference type="EMBL" id="CM000880">
    <property type="protein sequence ID" value="KQK12194.2"/>
    <property type="molecule type" value="Genomic_DNA"/>
</dbReference>
<keyword evidence="4" id="KW-1185">Reference proteome</keyword>
<proteinExistence type="predicted"/>
<name>A0A0Q3RG26_BRADI</name>
<accession>A0A0Q3RG26</accession>
<organism evidence="2">
    <name type="scientific">Brachypodium distachyon</name>
    <name type="common">Purple false brome</name>
    <name type="synonym">Trachynia distachya</name>
    <dbReference type="NCBI Taxonomy" id="15368"/>
    <lineage>
        <taxon>Eukaryota</taxon>
        <taxon>Viridiplantae</taxon>
        <taxon>Streptophyta</taxon>
        <taxon>Embryophyta</taxon>
        <taxon>Tracheophyta</taxon>
        <taxon>Spermatophyta</taxon>
        <taxon>Magnoliopsida</taxon>
        <taxon>Liliopsida</taxon>
        <taxon>Poales</taxon>
        <taxon>Poaceae</taxon>
        <taxon>BOP clade</taxon>
        <taxon>Pooideae</taxon>
        <taxon>Stipodae</taxon>
        <taxon>Brachypodieae</taxon>
        <taxon>Brachypodium</taxon>
    </lineage>
</organism>
<feature type="non-terminal residue" evidence="2">
    <location>
        <position position="313"/>
    </location>
</feature>
<feature type="region of interest" description="Disordered" evidence="1">
    <location>
        <begin position="291"/>
        <end position="313"/>
    </location>
</feature>
<sequence>MARHRPFLVLEHNLGDGESVVPAGWAVVECATKAAYGCGPLGHHIVHGLSLLARLAGDDHGDNQYLRVRATDDLLRRVGSEMDDTAAAGIRFLAHVEAVEATVAGGGVMVVMSVRFIASNNGKDRGSYYLVYDSGAGGSLSLLPHCLLPHGRLSPLRNSDPDDDGQPVFCLWSPTGSPPSRDDGALPGGPWRMLPRGRRVEATPQGARFSGSKVQAFSCGGKAVWADPAQSVLYCDMDALLAAESKPVEFSLVALPEQYRIPELETKHRAIGPTAAGGAIWFVSVDSHRHPGTPRWRSGASTCPASGGGRSSG</sequence>
<evidence type="ECO:0000313" key="4">
    <source>
        <dbReference type="Proteomes" id="UP000008810"/>
    </source>
</evidence>
<dbReference type="Proteomes" id="UP000008810">
    <property type="component" value="Chromosome 1"/>
</dbReference>
<reference evidence="2 3" key="1">
    <citation type="journal article" date="2010" name="Nature">
        <title>Genome sequencing and analysis of the model grass Brachypodium distachyon.</title>
        <authorList>
            <consortium name="International Brachypodium Initiative"/>
        </authorList>
    </citation>
    <scope>NUCLEOTIDE SEQUENCE [LARGE SCALE GENOMIC DNA]</scope>
    <source>
        <strain evidence="2 3">Bd21</strain>
    </source>
</reference>
<dbReference type="EnsemblPlants" id="KQK12194">
    <property type="protein sequence ID" value="KQK12194"/>
    <property type="gene ID" value="BRADI_1g02103v3"/>
</dbReference>
<evidence type="ECO:0008006" key="5">
    <source>
        <dbReference type="Google" id="ProtNLM"/>
    </source>
</evidence>
<reference evidence="3" key="3">
    <citation type="submission" date="2018-08" db="UniProtKB">
        <authorList>
            <consortium name="EnsemblPlants"/>
        </authorList>
    </citation>
    <scope>IDENTIFICATION</scope>
    <source>
        <strain evidence="3">cv. Bd21</strain>
    </source>
</reference>
<evidence type="ECO:0000313" key="3">
    <source>
        <dbReference type="EnsemblPlants" id="KQK12194"/>
    </source>
</evidence>
<dbReference type="AlphaFoldDB" id="A0A0Q3RG26"/>
<reference evidence="2" key="2">
    <citation type="submission" date="2017-06" db="EMBL/GenBank/DDBJ databases">
        <title>WGS assembly of Brachypodium distachyon.</title>
        <authorList>
            <consortium name="The International Brachypodium Initiative"/>
            <person name="Lucas S."/>
            <person name="Harmon-Smith M."/>
            <person name="Lail K."/>
            <person name="Tice H."/>
            <person name="Grimwood J."/>
            <person name="Bruce D."/>
            <person name="Barry K."/>
            <person name="Shu S."/>
            <person name="Lindquist E."/>
            <person name="Wang M."/>
            <person name="Pitluck S."/>
            <person name="Vogel J.P."/>
            <person name="Garvin D.F."/>
            <person name="Mockler T.C."/>
            <person name="Schmutz J."/>
            <person name="Rokhsar D."/>
            <person name="Bevan M.W."/>
        </authorList>
    </citation>
    <scope>NUCLEOTIDE SEQUENCE</scope>
    <source>
        <strain evidence="2">Bd21</strain>
    </source>
</reference>
<evidence type="ECO:0000256" key="1">
    <source>
        <dbReference type="SAM" id="MobiDB-lite"/>
    </source>
</evidence>
<dbReference type="InParanoid" id="A0A0Q3RG26"/>
<dbReference type="OrthoDB" id="689746at2759"/>
<protein>
    <recommendedName>
        <fullName evidence="5">DUF1618 domain-containing protein</fullName>
    </recommendedName>
</protein>
<dbReference type="Gramene" id="KQK12194">
    <property type="protein sequence ID" value="KQK12194"/>
    <property type="gene ID" value="BRADI_1g02103v3"/>
</dbReference>
<feature type="region of interest" description="Disordered" evidence="1">
    <location>
        <begin position="172"/>
        <end position="194"/>
    </location>
</feature>